<evidence type="ECO:0000313" key="3">
    <source>
        <dbReference type="Proteomes" id="UP000199632"/>
    </source>
</evidence>
<dbReference type="AlphaFoldDB" id="A0A1H3T5X0"/>
<proteinExistence type="predicted"/>
<keyword evidence="3" id="KW-1185">Reference proteome</keyword>
<evidence type="ECO:0000313" key="2">
    <source>
        <dbReference type="EMBL" id="SDZ45278.1"/>
    </source>
</evidence>
<organism evidence="2 3">
    <name type="scientific">Asanoa ishikariensis</name>
    <dbReference type="NCBI Taxonomy" id="137265"/>
    <lineage>
        <taxon>Bacteria</taxon>
        <taxon>Bacillati</taxon>
        <taxon>Actinomycetota</taxon>
        <taxon>Actinomycetes</taxon>
        <taxon>Micromonosporales</taxon>
        <taxon>Micromonosporaceae</taxon>
        <taxon>Asanoa</taxon>
    </lineage>
</organism>
<evidence type="ECO:0000256" key="1">
    <source>
        <dbReference type="SAM" id="MobiDB-lite"/>
    </source>
</evidence>
<sequence>MTAAAGMDLIPVARAFIRFARASRGMPAGPGKTGGNAPRGGHGGASPR</sequence>
<feature type="compositionally biased region" description="Gly residues" evidence="1">
    <location>
        <begin position="31"/>
        <end position="48"/>
    </location>
</feature>
<accession>A0A1H3T5X0</accession>
<reference evidence="3" key="1">
    <citation type="submission" date="2016-10" db="EMBL/GenBank/DDBJ databases">
        <authorList>
            <person name="Varghese N."/>
            <person name="Submissions S."/>
        </authorList>
    </citation>
    <scope>NUCLEOTIDE SEQUENCE [LARGE SCALE GENOMIC DNA]</scope>
    <source>
        <strain evidence="3">DSM 44718</strain>
    </source>
</reference>
<dbReference type="Proteomes" id="UP000199632">
    <property type="component" value="Unassembled WGS sequence"/>
</dbReference>
<gene>
    <name evidence="2" type="ORF">SAMN05421684_5198</name>
</gene>
<protein>
    <submittedName>
        <fullName evidence="2">Uncharacterized protein</fullName>
    </submittedName>
</protein>
<feature type="region of interest" description="Disordered" evidence="1">
    <location>
        <begin position="23"/>
        <end position="48"/>
    </location>
</feature>
<dbReference type="EMBL" id="FNQB01000003">
    <property type="protein sequence ID" value="SDZ45278.1"/>
    <property type="molecule type" value="Genomic_DNA"/>
</dbReference>
<name>A0A1H3T5X0_9ACTN</name>